<proteinExistence type="predicted"/>
<dbReference type="EMBL" id="JABSXK010000001">
    <property type="protein sequence ID" value="NRV11333.1"/>
    <property type="molecule type" value="Genomic_DNA"/>
</dbReference>
<evidence type="ECO:0000313" key="2">
    <source>
        <dbReference type="Proteomes" id="UP000821656"/>
    </source>
</evidence>
<dbReference type="AlphaFoldDB" id="A0A7Y9A2N5"/>
<organism evidence="1 2">
    <name type="scientific">Clostridium beijerinckii</name>
    <name type="common">Clostridium MP</name>
    <dbReference type="NCBI Taxonomy" id="1520"/>
    <lineage>
        <taxon>Bacteria</taxon>
        <taxon>Bacillati</taxon>
        <taxon>Bacillota</taxon>
        <taxon>Clostridia</taxon>
        <taxon>Eubacteriales</taxon>
        <taxon>Clostridiaceae</taxon>
        <taxon>Clostridium</taxon>
    </lineage>
</organism>
<gene>
    <name evidence="1" type="ORF">DFH45_004296</name>
</gene>
<comment type="caution">
    <text evidence="1">The sequence shown here is derived from an EMBL/GenBank/DDBJ whole genome shotgun (WGS) entry which is preliminary data.</text>
</comment>
<name>A0A7Y9A2N5_CLOBE</name>
<dbReference type="Proteomes" id="UP000821656">
    <property type="component" value="Unassembled WGS sequence"/>
</dbReference>
<accession>A0A7Y9A2N5</accession>
<reference evidence="1" key="1">
    <citation type="submission" date="2020-05" db="EMBL/GenBank/DDBJ databases">
        <title>Genomic insights into acetone-butanol-ethanol (ABE) fermentation by sequencing solventogenic clostridia strains.</title>
        <authorList>
            <person name="Brown S."/>
        </authorList>
    </citation>
    <scope>NUCLEOTIDE SEQUENCE</scope>
    <source>
        <strain evidence="1">DJ126</strain>
    </source>
</reference>
<dbReference type="RefSeq" id="WP_012059133.1">
    <property type="nucleotide sequence ID" value="NZ_CP016090.1"/>
</dbReference>
<sequence length="51" mass="5820">MQENYNSTIHFLTGNDELDLQLLNIEISTAYLDILSTILGIISAKKPNNYY</sequence>
<evidence type="ECO:0000313" key="1">
    <source>
        <dbReference type="EMBL" id="NRV11333.1"/>
    </source>
</evidence>
<protein>
    <submittedName>
        <fullName evidence="1">Uncharacterized protein</fullName>
    </submittedName>
</protein>